<dbReference type="InterPro" id="IPR057670">
    <property type="entry name" value="SH3_retrovirus"/>
</dbReference>
<name>A0A438FRF2_VITVI</name>
<keyword evidence="1" id="KW-0378">Hydrolase</keyword>
<dbReference type="AlphaFoldDB" id="A0A438FRF2"/>
<dbReference type="InterPro" id="IPR012337">
    <property type="entry name" value="RNaseH-like_sf"/>
</dbReference>
<evidence type="ECO:0000256" key="1">
    <source>
        <dbReference type="ARBA" id="ARBA00022670"/>
    </source>
</evidence>
<dbReference type="SUPFAM" id="SSF53098">
    <property type="entry name" value="Ribonuclease H-like"/>
    <property type="match status" value="1"/>
</dbReference>
<gene>
    <name evidence="4" type="primary">POLX_28</name>
    <name evidence="4" type="ORF">CK203_062260</name>
</gene>
<dbReference type="EMBL" id="QGNW01000769">
    <property type="protein sequence ID" value="RVW62534.1"/>
    <property type="molecule type" value="Genomic_DNA"/>
</dbReference>
<reference evidence="4 5" key="1">
    <citation type="journal article" date="2018" name="PLoS Genet.">
        <title>Population sequencing reveals clonal diversity and ancestral inbreeding in the grapevine cultivar Chardonnay.</title>
        <authorList>
            <person name="Roach M.J."/>
            <person name="Johnson D.L."/>
            <person name="Bohlmann J."/>
            <person name="van Vuuren H.J."/>
            <person name="Jones S.J."/>
            <person name="Pretorius I.S."/>
            <person name="Schmidt S.A."/>
            <person name="Borneman A.R."/>
        </authorList>
    </citation>
    <scope>NUCLEOTIDE SEQUENCE [LARGE SCALE GENOMIC DNA]</scope>
    <source>
        <strain evidence="5">cv. Chardonnay</strain>
        <tissue evidence="4">Leaf</tissue>
    </source>
</reference>
<dbReference type="Proteomes" id="UP000288805">
    <property type="component" value="Unassembled WGS sequence"/>
</dbReference>
<keyword evidence="1" id="KW-0645">Protease</keyword>
<accession>A0A438FRF2</accession>
<dbReference type="InterPro" id="IPR036397">
    <property type="entry name" value="RNaseH_sf"/>
</dbReference>
<dbReference type="GO" id="GO:0006508">
    <property type="term" value="P:proteolysis"/>
    <property type="evidence" value="ECO:0007669"/>
    <property type="project" value="UniProtKB-KW"/>
</dbReference>
<dbReference type="InterPro" id="IPR001584">
    <property type="entry name" value="Integrase_cat-core"/>
</dbReference>
<dbReference type="GO" id="GO:0003676">
    <property type="term" value="F:nucleic acid binding"/>
    <property type="evidence" value="ECO:0007669"/>
    <property type="project" value="InterPro"/>
</dbReference>
<dbReference type="Gene3D" id="3.30.420.10">
    <property type="entry name" value="Ribonuclease H-like superfamily/Ribonuclease H"/>
    <property type="match status" value="1"/>
</dbReference>
<evidence type="ECO:0000256" key="2">
    <source>
        <dbReference type="SAM" id="MobiDB-lite"/>
    </source>
</evidence>
<dbReference type="Pfam" id="PF22936">
    <property type="entry name" value="Pol_BBD"/>
    <property type="match status" value="1"/>
</dbReference>
<organism evidence="4 5">
    <name type="scientific">Vitis vinifera</name>
    <name type="common">Grape</name>
    <dbReference type="NCBI Taxonomy" id="29760"/>
    <lineage>
        <taxon>Eukaryota</taxon>
        <taxon>Viridiplantae</taxon>
        <taxon>Streptophyta</taxon>
        <taxon>Embryophyta</taxon>
        <taxon>Tracheophyta</taxon>
        <taxon>Spermatophyta</taxon>
        <taxon>Magnoliopsida</taxon>
        <taxon>eudicotyledons</taxon>
        <taxon>Gunneridae</taxon>
        <taxon>Pentapetalae</taxon>
        <taxon>rosids</taxon>
        <taxon>Vitales</taxon>
        <taxon>Vitaceae</taxon>
        <taxon>Viteae</taxon>
        <taxon>Vitis</taxon>
    </lineage>
</organism>
<dbReference type="PANTHER" id="PTHR42648">
    <property type="entry name" value="TRANSPOSASE, PUTATIVE-RELATED"/>
    <property type="match status" value="1"/>
</dbReference>
<dbReference type="PANTHER" id="PTHR42648:SF18">
    <property type="entry name" value="RETROTRANSPOSON, UNCLASSIFIED-LIKE PROTEIN"/>
    <property type="match status" value="1"/>
</dbReference>
<evidence type="ECO:0000313" key="4">
    <source>
        <dbReference type="EMBL" id="RVW62534.1"/>
    </source>
</evidence>
<evidence type="ECO:0000313" key="5">
    <source>
        <dbReference type="Proteomes" id="UP000288805"/>
    </source>
</evidence>
<dbReference type="InterPro" id="IPR039537">
    <property type="entry name" value="Retrotran_Ty1/copia-like"/>
</dbReference>
<sequence length="948" mass="109300">MTTEGNFVQPAIPRFDGHYDHWSMLMEIFLRSKEYWSLVETGYVEPESEAILTEAQQKKLDEMKLKDLKKKYEGNERVKQSIIQALRKEFETIEMKFGEGVSDYFSRVMSVANKMRVHESKDIDLLSIDEMQSSLIVHEQKFHRHKGEEQALKCPSWDKEANFAKLGEEEAMLLISHVEINEAKKEDVWFLDSGCSNHMCGDKTLFSDFNECFKKMVKLGNNSKMTVMGKGNVRLKVNGFNHVVTEHRNPIPKKSTWRVMTWMQSHGNFSHPEIISYELLEGEVFNSKFFINPLEPISMAIERVESNGAVAREGATSTVKQPLRVTCDLHHKFEMEIPHEDQSSHYDHEKDKFAYLSMRDRIELGKRQVQQSQWGSKYALNGDDSYEHTVGECPTIPTMRDMYGYQSSYTSSWNNHPNLTSQPQSQPSMSTSSLEQAILKISKVMEDFVGEQQKINSHLNEKIDNMESSMNVRMEGVYNDLSLRIEKVRDPIEKLTNLDIARGKRKLPPQPHHNLQGTNAKRSRKVLKIDTLVGDCYDNSMDQPSIENHKVQDDKGLLEPFKASTSPGKRRETNSLRPNGKDANFVWDPGGIQHEVGVYDACKNQSYGENKGKQGRKAKTEQFAPPHFGNCWEHFDHFLKFISCLLYLVSNLGKSGVHRWFNLLNSKSTSHEVPLPSSLFSIQTLRTMFISVGGRVEEKIDFGKCSRSVKEDYSCCPLIFSLCFPLLHCSFLAYFERLWQRATELQSSVLHEFELPKAFPLLVQVAPPSFGMLELIHKLIKTWGEFTSQDFNEFGNENGIKRQLTAAYTPQQNGVAEKNRTIMNMVQSMLSKKKRPKTFWPEAVNWIVHILNRCPTLPVKNMTPEETWSGVKPSIEHFRVFGCISHVHVPDIKRTKLEDKSFTCVLLGVSEESKAYRLYDLIAKKIVIRRDVVFEEDKSWDWDKSYKE</sequence>
<feature type="region of interest" description="Disordered" evidence="2">
    <location>
        <begin position="556"/>
        <end position="584"/>
    </location>
</feature>
<dbReference type="GO" id="GO:0015074">
    <property type="term" value="P:DNA integration"/>
    <property type="evidence" value="ECO:0007669"/>
    <property type="project" value="InterPro"/>
</dbReference>
<dbReference type="PROSITE" id="PS50994">
    <property type="entry name" value="INTEGRASE"/>
    <property type="match status" value="1"/>
</dbReference>
<proteinExistence type="predicted"/>
<dbReference type="GO" id="GO:0008233">
    <property type="term" value="F:peptidase activity"/>
    <property type="evidence" value="ECO:0007669"/>
    <property type="project" value="UniProtKB-KW"/>
</dbReference>
<protein>
    <submittedName>
        <fullName evidence="4">Retrovirus-related Pol polyprotein from transposon TNT 1-94</fullName>
    </submittedName>
</protein>
<evidence type="ECO:0000259" key="3">
    <source>
        <dbReference type="PROSITE" id="PS50994"/>
    </source>
</evidence>
<dbReference type="Pfam" id="PF25597">
    <property type="entry name" value="SH3_retrovirus"/>
    <property type="match status" value="1"/>
</dbReference>
<dbReference type="InterPro" id="IPR054722">
    <property type="entry name" value="PolX-like_BBD"/>
</dbReference>
<comment type="caution">
    <text evidence="4">The sequence shown here is derived from an EMBL/GenBank/DDBJ whole genome shotgun (WGS) entry which is preliminary data.</text>
</comment>
<feature type="domain" description="Integrase catalytic" evidence="3">
    <location>
        <begin position="785"/>
        <end position="872"/>
    </location>
</feature>